<dbReference type="PANTHER" id="PTHR33986:SF15">
    <property type="entry name" value="MITOCHONDRIAL FISSION PROTEIN ELM1"/>
    <property type="match status" value="1"/>
</dbReference>
<accession>A0A1H9AVZ1</accession>
<evidence type="ECO:0000313" key="2">
    <source>
        <dbReference type="EMBL" id="SEP80661.1"/>
    </source>
</evidence>
<feature type="region of interest" description="Disordered" evidence="1">
    <location>
        <begin position="50"/>
        <end position="73"/>
    </location>
</feature>
<organism evidence="2 3">
    <name type="scientific">Faunimonas pinastri</name>
    <dbReference type="NCBI Taxonomy" id="1855383"/>
    <lineage>
        <taxon>Bacteria</taxon>
        <taxon>Pseudomonadati</taxon>
        <taxon>Pseudomonadota</taxon>
        <taxon>Alphaproteobacteria</taxon>
        <taxon>Hyphomicrobiales</taxon>
        <taxon>Afifellaceae</taxon>
        <taxon>Faunimonas</taxon>
    </lineage>
</organism>
<dbReference type="Proteomes" id="UP000199647">
    <property type="component" value="Unassembled WGS sequence"/>
</dbReference>
<name>A0A1H9AVZ1_9HYPH</name>
<dbReference type="InterPro" id="IPR009367">
    <property type="entry name" value="Elm1-like"/>
</dbReference>
<sequence>MTIPDLRPTGHASHSIWLVTDGKAGDLAQVEGLAMALGGRTQRRDIHPRRPWAWLAPAGGPDPREDPRRAGSRLAPPFPDIVIATGRRAVPVVRAFRGLDPATRPFTIFLKDPRIGAEAADLIWVPEHDRLTGDNVIRTLTAPHRFSAARLLALREAPPRAFFGLPHPLLGIVLGGPSKGTRYSRDEIAAFAAGLREALPKAASVVATPSRRTPPELLAALKAALADKPGFVWDGSGDNPLPGLLALSDALLVTADSHNMVSEALASGARVHVLRPRHLNPRLAFFIDALTREERVRPFTNMLDFAGQEPLDSTPALAEAVNAAYSRFRTQRNRRMQAP</sequence>
<evidence type="ECO:0000256" key="1">
    <source>
        <dbReference type="SAM" id="MobiDB-lite"/>
    </source>
</evidence>
<keyword evidence="3" id="KW-1185">Reference proteome</keyword>
<dbReference type="RefSeq" id="WP_092495003.1">
    <property type="nucleotide sequence ID" value="NZ_FOFG01000001.1"/>
</dbReference>
<reference evidence="2 3" key="1">
    <citation type="submission" date="2016-10" db="EMBL/GenBank/DDBJ databases">
        <authorList>
            <person name="de Groot N.N."/>
        </authorList>
    </citation>
    <scope>NUCLEOTIDE SEQUENCE [LARGE SCALE GENOMIC DNA]</scope>
    <source>
        <strain evidence="2 3">A52C2</strain>
    </source>
</reference>
<proteinExistence type="predicted"/>
<dbReference type="STRING" id="1855383.SAMN05216548_101537"/>
<dbReference type="Pfam" id="PF06258">
    <property type="entry name" value="Mito_fiss_Elm1"/>
    <property type="match status" value="1"/>
</dbReference>
<gene>
    <name evidence="2" type="ORF">SAMN05216548_101537</name>
</gene>
<dbReference type="PANTHER" id="PTHR33986">
    <property type="entry name" value="OS02G0535700 PROTEIN"/>
    <property type="match status" value="1"/>
</dbReference>
<evidence type="ECO:0008006" key="4">
    <source>
        <dbReference type="Google" id="ProtNLM"/>
    </source>
</evidence>
<dbReference type="OrthoDB" id="272235at2"/>
<protein>
    <recommendedName>
        <fullName evidence="4">Nucleoside-diphosphate sugar epimerase</fullName>
    </recommendedName>
</protein>
<dbReference type="AlphaFoldDB" id="A0A1H9AVZ1"/>
<dbReference type="EMBL" id="FOFG01000001">
    <property type="protein sequence ID" value="SEP80661.1"/>
    <property type="molecule type" value="Genomic_DNA"/>
</dbReference>
<evidence type="ECO:0000313" key="3">
    <source>
        <dbReference type="Proteomes" id="UP000199647"/>
    </source>
</evidence>